<reference evidence="1" key="1">
    <citation type="submission" date="2022-10" db="EMBL/GenBank/DDBJ databases">
        <title>Chryseobacterium sp. nov., a novel bacterial species.</title>
        <authorList>
            <person name="Cao Y."/>
        </authorList>
    </citation>
    <scope>NUCLEOTIDE SEQUENCE</scope>
    <source>
        <strain evidence="1">CCTCC AB2015118</strain>
    </source>
</reference>
<gene>
    <name evidence="1" type="ORF">OF897_18295</name>
</gene>
<organism evidence="1 2">
    <name type="scientific">Chryseobacterium formosus</name>
    <dbReference type="NCBI Taxonomy" id="1537363"/>
    <lineage>
        <taxon>Bacteria</taxon>
        <taxon>Pseudomonadati</taxon>
        <taxon>Bacteroidota</taxon>
        <taxon>Flavobacteriia</taxon>
        <taxon>Flavobacteriales</taxon>
        <taxon>Weeksellaceae</taxon>
        <taxon>Chryseobacterium group</taxon>
        <taxon>Chryseobacterium</taxon>
    </lineage>
</organism>
<proteinExistence type="predicted"/>
<accession>A0ABT3XW23</accession>
<dbReference type="Gene3D" id="3.30.1150.10">
    <property type="match status" value="1"/>
</dbReference>
<evidence type="ECO:0000313" key="1">
    <source>
        <dbReference type="EMBL" id="MCX8525868.1"/>
    </source>
</evidence>
<name>A0ABT3XW23_9FLAO</name>
<dbReference type="Proteomes" id="UP001073122">
    <property type="component" value="Unassembled WGS sequence"/>
</dbReference>
<comment type="caution">
    <text evidence="1">The sequence shown here is derived from an EMBL/GenBank/DDBJ whole genome shotgun (WGS) entry which is preliminary data.</text>
</comment>
<protein>
    <recommendedName>
        <fullName evidence="3">TonB C-terminal domain-containing protein</fullName>
    </recommendedName>
</protein>
<dbReference type="EMBL" id="JAOVZW010000024">
    <property type="protein sequence ID" value="MCX8525868.1"/>
    <property type="molecule type" value="Genomic_DNA"/>
</dbReference>
<evidence type="ECO:0000313" key="2">
    <source>
        <dbReference type="Proteomes" id="UP001073122"/>
    </source>
</evidence>
<keyword evidence="2" id="KW-1185">Reference proteome</keyword>
<dbReference type="SUPFAM" id="SSF74653">
    <property type="entry name" value="TolA/TonB C-terminal domain"/>
    <property type="match status" value="1"/>
</dbReference>
<dbReference type="RefSeq" id="WP_267267111.1">
    <property type="nucleotide sequence ID" value="NZ_JAOVZW010000024.1"/>
</dbReference>
<sequence>MKIKITILGVLWSIMSYSQGIPPVYSTQSDDKNKTDVLADQNRVYSDVDQAAEFPGGINSLRSKFASAFKSSKIKAAGNISTVVSFIVEKDGSISNVKADGSNSQFNTEAVRVMKSIKNKWAPAKMNDEVVRSAFRIPLKMNFE</sequence>
<evidence type="ECO:0008006" key="3">
    <source>
        <dbReference type="Google" id="ProtNLM"/>
    </source>
</evidence>